<accession>A0A8J2WK64</accession>
<proteinExistence type="predicted"/>
<dbReference type="Pfam" id="PF01593">
    <property type="entry name" value="Amino_oxidase"/>
    <property type="match status" value="1"/>
</dbReference>
<evidence type="ECO:0000259" key="2">
    <source>
        <dbReference type="Pfam" id="PF01593"/>
    </source>
</evidence>
<sequence length="607" mass="64382">MMLWSAAVLLGACTQALRPLVPIRQRRGQALRAKTDENYDAVVVGAGVGGLCTAALLARYDRRVLLVEAHDVVGGCAHSFARGGYTCDSGPSLWAGCAQPSTSPLRQVFDAIGRDVDWIQYDGWGLHDLKADKRWRMTVGPDAFGDVMQELGGSNGERAWRSLLKGSEPVVDAAMACPPMALRADPLGFVQTALVPYLLPAIFKASLKAKTFIPDLLTGASSQLFDLAEADNDFLERWIDYLAFALSGLPADGTVGAAVAYTLGDLHRPNAVLDYPVGGSGAVCEALADYISDQAGCAVRTRCRVDEILVNGDGSVTGVRLASGDEVRCDTVISNADAWTTATRLLKPSPLPQIAAWQASQKALVPTRSFVHLWVGFDAAGLPSDLDCHHSVFNEGLLEDDCAALDAERNMYIISIPTLFDAGLAPAGKHLAHVYAAATEPYDAWAALDRKSAEYKEKKLAAAEPLWRALEAVVPDVRQRAEMTTIGTPLTHARFNNRHMGTYGPAGATVEGDLKGFGDGGTPVKGLWQVGDSQFPGIGLPAAAASGILVANALVSVAEHRALLDDMRAKGTLCAGKDWWERPNAAPRAPGGRIAVDASLGEVGCSV</sequence>
<feature type="chain" id="PRO_5035147352" description="Amine oxidase domain-containing protein" evidence="1">
    <location>
        <begin position="17"/>
        <end position="607"/>
    </location>
</feature>
<dbReference type="GO" id="GO:0016116">
    <property type="term" value="P:carotenoid metabolic process"/>
    <property type="evidence" value="ECO:0007669"/>
    <property type="project" value="InterPro"/>
</dbReference>
<dbReference type="InterPro" id="IPR045892">
    <property type="entry name" value="CrtISO-like"/>
</dbReference>
<feature type="domain" description="Amine oxidase" evidence="2">
    <location>
        <begin position="49"/>
        <end position="553"/>
    </location>
</feature>
<dbReference type="InterPro" id="IPR002937">
    <property type="entry name" value="Amino_oxidase"/>
</dbReference>
<protein>
    <recommendedName>
        <fullName evidence="2">Amine oxidase domain-containing protein</fullName>
    </recommendedName>
</protein>
<dbReference type="AlphaFoldDB" id="A0A8J2WK64"/>
<dbReference type="SUPFAM" id="SSF51905">
    <property type="entry name" value="FAD/NAD(P)-binding domain"/>
    <property type="match status" value="1"/>
</dbReference>
<keyword evidence="1" id="KW-0732">Signal</keyword>
<dbReference type="PANTHER" id="PTHR46313:SF3">
    <property type="entry name" value="PROLYCOPENE ISOMERASE, CHLOROPLASTIC"/>
    <property type="match status" value="1"/>
</dbReference>
<keyword evidence="4" id="KW-1185">Reference proteome</keyword>
<reference evidence="3" key="1">
    <citation type="submission" date="2021-11" db="EMBL/GenBank/DDBJ databases">
        <authorList>
            <consortium name="Genoscope - CEA"/>
            <person name="William W."/>
        </authorList>
    </citation>
    <scope>NUCLEOTIDE SEQUENCE</scope>
</reference>
<gene>
    <name evidence="3" type="ORF">PECAL_3P15910</name>
</gene>
<name>A0A8J2WK64_9STRA</name>
<evidence type="ECO:0000256" key="1">
    <source>
        <dbReference type="SAM" id="SignalP"/>
    </source>
</evidence>
<dbReference type="PANTHER" id="PTHR46313">
    <property type="match status" value="1"/>
</dbReference>
<dbReference type="GO" id="GO:0016491">
    <property type="term" value="F:oxidoreductase activity"/>
    <property type="evidence" value="ECO:0007669"/>
    <property type="project" value="InterPro"/>
</dbReference>
<dbReference type="Proteomes" id="UP000789595">
    <property type="component" value="Unassembled WGS sequence"/>
</dbReference>
<dbReference type="InterPro" id="IPR036188">
    <property type="entry name" value="FAD/NAD-bd_sf"/>
</dbReference>
<evidence type="ECO:0000313" key="4">
    <source>
        <dbReference type="Proteomes" id="UP000789595"/>
    </source>
</evidence>
<dbReference type="Gene3D" id="3.50.50.60">
    <property type="entry name" value="FAD/NAD(P)-binding domain"/>
    <property type="match status" value="2"/>
</dbReference>
<evidence type="ECO:0000313" key="3">
    <source>
        <dbReference type="EMBL" id="CAH0371640.1"/>
    </source>
</evidence>
<dbReference type="OrthoDB" id="7777654at2759"/>
<feature type="signal peptide" evidence="1">
    <location>
        <begin position="1"/>
        <end position="16"/>
    </location>
</feature>
<dbReference type="EMBL" id="CAKKNE010000003">
    <property type="protein sequence ID" value="CAH0371640.1"/>
    <property type="molecule type" value="Genomic_DNA"/>
</dbReference>
<comment type="caution">
    <text evidence="3">The sequence shown here is derived from an EMBL/GenBank/DDBJ whole genome shotgun (WGS) entry which is preliminary data.</text>
</comment>
<organism evidence="3 4">
    <name type="scientific">Pelagomonas calceolata</name>
    <dbReference type="NCBI Taxonomy" id="35677"/>
    <lineage>
        <taxon>Eukaryota</taxon>
        <taxon>Sar</taxon>
        <taxon>Stramenopiles</taxon>
        <taxon>Ochrophyta</taxon>
        <taxon>Pelagophyceae</taxon>
        <taxon>Pelagomonadales</taxon>
        <taxon>Pelagomonadaceae</taxon>
        <taxon>Pelagomonas</taxon>
    </lineage>
</organism>